<feature type="region of interest" description="Disordered" evidence="1">
    <location>
        <begin position="1"/>
        <end position="65"/>
    </location>
</feature>
<evidence type="ECO:0000313" key="3">
    <source>
        <dbReference type="EMBL" id="GAA4488437.1"/>
    </source>
</evidence>
<keyword evidence="4" id="KW-1185">Reference proteome</keyword>
<dbReference type="Proteomes" id="UP001500731">
    <property type="component" value="Unassembled WGS sequence"/>
</dbReference>
<dbReference type="InterPro" id="IPR001967">
    <property type="entry name" value="Peptidase_S11_N"/>
</dbReference>
<evidence type="ECO:0000256" key="1">
    <source>
        <dbReference type="SAM" id="MobiDB-lite"/>
    </source>
</evidence>
<dbReference type="Pfam" id="PF00768">
    <property type="entry name" value="Peptidase_S11"/>
    <property type="match status" value="1"/>
</dbReference>
<gene>
    <name evidence="3" type="ORF">GCM10023171_27870</name>
</gene>
<reference evidence="4" key="1">
    <citation type="journal article" date="2019" name="Int. J. Syst. Evol. Microbiol.">
        <title>The Global Catalogue of Microorganisms (GCM) 10K type strain sequencing project: providing services to taxonomists for standard genome sequencing and annotation.</title>
        <authorList>
            <consortium name="The Broad Institute Genomics Platform"/>
            <consortium name="The Broad Institute Genome Sequencing Center for Infectious Disease"/>
            <person name="Wu L."/>
            <person name="Ma J."/>
        </authorList>
    </citation>
    <scope>NUCLEOTIDE SEQUENCE [LARGE SCALE GENOMIC DNA]</scope>
    <source>
        <strain evidence="4">JCM 17839</strain>
    </source>
</reference>
<dbReference type="EMBL" id="BAABGP010000018">
    <property type="protein sequence ID" value="GAA4488437.1"/>
    <property type="molecule type" value="Genomic_DNA"/>
</dbReference>
<dbReference type="SUPFAM" id="SSF56601">
    <property type="entry name" value="beta-lactamase/transpeptidase-like"/>
    <property type="match status" value="1"/>
</dbReference>
<accession>A0ABP8PJK3</accession>
<dbReference type="InterPro" id="IPR012338">
    <property type="entry name" value="Beta-lactam/transpept-like"/>
</dbReference>
<feature type="compositionally biased region" description="Low complexity" evidence="1">
    <location>
        <begin position="26"/>
        <end position="49"/>
    </location>
</feature>
<dbReference type="Gene3D" id="3.40.710.10">
    <property type="entry name" value="DD-peptidase/beta-lactamase superfamily"/>
    <property type="match status" value="1"/>
</dbReference>
<name>A0ABP8PJK3_9MICO</name>
<proteinExistence type="predicted"/>
<feature type="domain" description="Peptidase S11 D-alanyl-D-alanine carboxypeptidase A N-terminal" evidence="2">
    <location>
        <begin position="175"/>
        <end position="355"/>
    </location>
</feature>
<organism evidence="3 4">
    <name type="scientific">Microbacterium panaciterrae</name>
    <dbReference type="NCBI Taxonomy" id="985759"/>
    <lineage>
        <taxon>Bacteria</taxon>
        <taxon>Bacillati</taxon>
        <taxon>Actinomycetota</taxon>
        <taxon>Actinomycetes</taxon>
        <taxon>Micrococcales</taxon>
        <taxon>Microbacteriaceae</taxon>
        <taxon>Microbacterium</taxon>
    </lineage>
</organism>
<evidence type="ECO:0000313" key="4">
    <source>
        <dbReference type="Proteomes" id="UP001500731"/>
    </source>
</evidence>
<comment type="caution">
    <text evidence="3">The sequence shown here is derived from an EMBL/GenBank/DDBJ whole genome shotgun (WGS) entry which is preliminary data.</text>
</comment>
<sequence length="509" mass="52668">MGLFPPAEPPAAEQPLFPRTLFSPVEASPAETAGTEPEAAAVAEAPATARRSRRSARPVARKDPTPTAALAWVDVDRVGTAATHASSDEPTSGPLLADAPRRTLARPGVLLPIIGLVLVAAAYGTTTAVWPLNAVKPAASATTFRPAAAPTAAVAWPASGSAAVGVAGIGTIASTEQQAPMASITKLVTVLASFDKLPMKPGEQGATFDFTQADSDDYSSYLRNDESALDVPAGGSLTQYQLLEGILLGSANNYADRLARDVWGSDGEYAAAANQWLRQHDLSEITVTTPSGFDFGNVATPRALIQLGTLAVQNPVIAEIVKKKSVDLPGAGTVQNTNGLIDDAGIIGIKTGTIGDGDATKYNLLSGKDVTDGSTTVRIYADVLGEPNDAARVDASRQLYADVEAALKSQPETVVKGTTLGTVDTAWGETTQVVAAEGARVVLWNGASASATTKFALGDEWKAGDAAGTLTLKGPLDSTTVPLALRTKLEGPSLWWRLTHPLVLFGLTK</sequence>
<feature type="compositionally biased region" description="Low complexity" evidence="1">
    <location>
        <begin position="1"/>
        <end position="18"/>
    </location>
</feature>
<evidence type="ECO:0000259" key="2">
    <source>
        <dbReference type="Pfam" id="PF00768"/>
    </source>
</evidence>
<protein>
    <recommendedName>
        <fullName evidence="2">Peptidase S11 D-alanyl-D-alanine carboxypeptidase A N-terminal domain-containing protein</fullName>
    </recommendedName>
</protein>